<dbReference type="InterPro" id="IPR002201">
    <property type="entry name" value="Glyco_trans_9"/>
</dbReference>
<dbReference type="OrthoDB" id="9807356at2"/>
<dbReference type="InterPro" id="IPR051199">
    <property type="entry name" value="LPS_LOS_Heptosyltrfase"/>
</dbReference>
<dbReference type="SUPFAM" id="SSF53756">
    <property type="entry name" value="UDP-Glycosyltransferase/glycogen phosphorylase"/>
    <property type="match status" value="1"/>
</dbReference>
<dbReference type="Proteomes" id="UP000199147">
    <property type="component" value="Unassembled WGS sequence"/>
</dbReference>
<evidence type="ECO:0000313" key="3">
    <source>
        <dbReference type="EMBL" id="CRZ15694.1"/>
    </source>
</evidence>
<dbReference type="AlphaFoldDB" id="A0A0H5S3J7"/>
<proteinExistence type="predicted"/>
<evidence type="ECO:0000256" key="1">
    <source>
        <dbReference type="ARBA" id="ARBA00022676"/>
    </source>
</evidence>
<dbReference type="PANTHER" id="PTHR30160:SF1">
    <property type="entry name" value="LIPOPOLYSACCHARIDE 1,2-N-ACETYLGLUCOSAMINETRANSFERASE-RELATED"/>
    <property type="match status" value="1"/>
</dbReference>
<dbReference type="GO" id="GO:0005829">
    <property type="term" value="C:cytosol"/>
    <property type="evidence" value="ECO:0007669"/>
    <property type="project" value="TreeGrafter"/>
</dbReference>
<dbReference type="Gene3D" id="3.40.50.2000">
    <property type="entry name" value="Glycogen Phosphorylase B"/>
    <property type="match status" value="2"/>
</dbReference>
<gene>
    <name evidence="3" type="ORF">BN2156_02557</name>
</gene>
<dbReference type="CDD" id="cd03789">
    <property type="entry name" value="GT9_LPS_heptosyltransferase"/>
    <property type="match status" value="1"/>
</dbReference>
<dbReference type="RefSeq" id="WP_159402836.1">
    <property type="nucleotide sequence ID" value="NZ_JACKUZ010000038.1"/>
</dbReference>
<keyword evidence="1" id="KW-0328">Glycosyltransferase</keyword>
<keyword evidence="4" id="KW-1185">Reference proteome</keyword>
<keyword evidence="2 3" id="KW-0808">Transferase</keyword>
<evidence type="ECO:0000313" key="4">
    <source>
        <dbReference type="Proteomes" id="UP000199147"/>
    </source>
</evidence>
<dbReference type="Pfam" id="PF01075">
    <property type="entry name" value="Glyco_transf_9"/>
    <property type="match status" value="1"/>
</dbReference>
<dbReference type="PANTHER" id="PTHR30160">
    <property type="entry name" value="TETRAACYLDISACCHARIDE 4'-KINASE-RELATED"/>
    <property type="match status" value="1"/>
</dbReference>
<accession>A0A0H5S3J7</accession>
<organism evidence="3 4">
    <name type="scientific">Mycolicibacterium neworleansense</name>
    <dbReference type="NCBI Taxonomy" id="146018"/>
    <lineage>
        <taxon>Bacteria</taxon>
        <taxon>Bacillati</taxon>
        <taxon>Actinomycetota</taxon>
        <taxon>Actinomycetes</taxon>
        <taxon>Mycobacteriales</taxon>
        <taxon>Mycobacteriaceae</taxon>
        <taxon>Mycolicibacterium</taxon>
    </lineage>
</organism>
<dbReference type="GO" id="GO:0009244">
    <property type="term" value="P:lipopolysaccharide core region biosynthetic process"/>
    <property type="evidence" value="ECO:0007669"/>
    <property type="project" value="TreeGrafter"/>
</dbReference>
<name>A0A0H5S3J7_9MYCO</name>
<sequence length="321" mass="34272">MFFHGIVVAVMAPHDILVLRALGLGDLMTGIPALRGLRRAFPGARIVLAAPERFRELAMLSGTVTDVDPTPALGRLQPRSRGPDVAVNLHGSGPESIADLLTLQPKSMVSHRHARYPELAGPPWRTDLHEVDRWCHLMEWHGIECDRQDLAIERPPGYPDRSGVVVIHPGAAFPSRRWPAERYAAVAAAVREAGHDVVVTGDAGEFDLARSVVEQAGLPESANLAGTLDLLGLVALVNDCRLLICGDTGVGHVATATGTPSVLLFGPTPPSRWGPPGTGPHVALWAGDCGDPHGERPDSGLLLLTVSRVIDAVHGLLEERR</sequence>
<reference evidence="4" key="1">
    <citation type="submission" date="2015-07" db="EMBL/GenBank/DDBJ databases">
        <authorList>
            <person name="Urmite Genomes"/>
        </authorList>
    </citation>
    <scope>NUCLEOTIDE SEQUENCE [LARGE SCALE GENOMIC DNA]</scope>
    <source>
        <strain evidence="4">type strain: ATCC 49404</strain>
    </source>
</reference>
<evidence type="ECO:0000256" key="2">
    <source>
        <dbReference type="ARBA" id="ARBA00022679"/>
    </source>
</evidence>
<protein>
    <submittedName>
        <fullName evidence="3">Transferase</fullName>
    </submittedName>
</protein>
<dbReference type="EMBL" id="CWKH01000001">
    <property type="protein sequence ID" value="CRZ15694.1"/>
    <property type="molecule type" value="Genomic_DNA"/>
</dbReference>
<dbReference type="STRING" id="146018.BN2156_02557"/>
<dbReference type="GO" id="GO:0008713">
    <property type="term" value="F:ADP-heptose-lipopolysaccharide heptosyltransferase activity"/>
    <property type="evidence" value="ECO:0007669"/>
    <property type="project" value="TreeGrafter"/>
</dbReference>